<evidence type="ECO:0000313" key="1">
    <source>
        <dbReference type="EMBL" id="CAB4690374.1"/>
    </source>
</evidence>
<name>A0A6J6P180_9ZZZZ</name>
<dbReference type="AlphaFoldDB" id="A0A6J6P180"/>
<accession>A0A6J6P180</accession>
<reference evidence="1" key="1">
    <citation type="submission" date="2020-05" db="EMBL/GenBank/DDBJ databases">
        <authorList>
            <person name="Chiriac C."/>
            <person name="Salcher M."/>
            <person name="Ghai R."/>
            <person name="Kavagutti S V."/>
        </authorList>
    </citation>
    <scope>NUCLEOTIDE SEQUENCE</scope>
</reference>
<proteinExistence type="predicted"/>
<gene>
    <name evidence="1" type="ORF">UFOPK2399_00670</name>
</gene>
<protein>
    <submittedName>
        <fullName evidence="1">Unannotated protein</fullName>
    </submittedName>
</protein>
<dbReference type="EMBL" id="CAEZXP010000001">
    <property type="protein sequence ID" value="CAB4690374.1"/>
    <property type="molecule type" value="Genomic_DNA"/>
</dbReference>
<sequence length="205" mass="21921">MQQGLPLTWSDVTIRITLEDTSDATRALALLTSAQPLVTDDGSIAIRVTRSGEGVSPQMARRALDRLDKKRIHAELTSGEAATAGLRPVVPGVSLAASWDEALSKLPSDWSDLLGEVELNSSDWIDEGAVHLGPINPRRQGTTLIFQFRSSSKFGYGASIGMVRRCLERCDNAGMSGAVSVVRVLSDTHPVGTQGPVWQIAGKTV</sequence>
<organism evidence="1">
    <name type="scientific">freshwater metagenome</name>
    <dbReference type="NCBI Taxonomy" id="449393"/>
    <lineage>
        <taxon>unclassified sequences</taxon>
        <taxon>metagenomes</taxon>
        <taxon>ecological metagenomes</taxon>
    </lineage>
</organism>